<organism evidence="9 10">
    <name type="scientific">Crassostrea virginica</name>
    <name type="common">Eastern oyster</name>
    <dbReference type="NCBI Taxonomy" id="6565"/>
    <lineage>
        <taxon>Eukaryota</taxon>
        <taxon>Metazoa</taxon>
        <taxon>Spiralia</taxon>
        <taxon>Lophotrochozoa</taxon>
        <taxon>Mollusca</taxon>
        <taxon>Bivalvia</taxon>
        <taxon>Autobranchia</taxon>
        <taxon>Pteriomorphia</taxon>
        <taxon>Ostreida</taxon>
        <taxon>Ostreoidea</taxon>
        <taxon>Ostreidae</taxon>
        <taxon>Crassostrea</taxon>
    </lineage>
</organism>
<dbReference type="GO" id="GO:0004518">
    <property type="term" value="F:nuclease activity"/>
    <property type="evidence" value="ECO:0007669"/>
    <property type="project" value="UniProtKB-KW"/>
</dbReference>
<keyword evidence="9" id="KW-1185">Reference proteome</keyword>
<evidence type="ECO:0000313" key="10">
    <source>
        <dbReference type="RefSeq" id="XP_022322893.1"/>
    </source>
</evidence>
<keyword evidence="4" id="KW-0540">Nuclease</keyword>
<dbReference type="GO" id="GO:0046872">
    <property type="term" value="F:metal ion binding"/>
    <property type="evidence" value="ECO:0007669"/>
    <property type="project" value="UniProtKB-KW"/>
</dbReference>
<sequence length="239" mass="26928">MPSVIQWPRGVKIQETSNAFGEISGFLNVLGAVDGSHIPIKAPKENPNAYYNRKKFHSVVLLATCDANLQFTYVWTGNPGSTHDASVLRSSELFAQSAVLFPEGCYLLGDSAFPLLGWLVTPFKDYGNLSRNQRLFNVCHSKSRQVIERSFGLLKVRFRRLLRFDASDIKLIINTILSACVLHNICIKMNEENFDQLDNCNDIDGANRECDNGDYRPNGFQMSGVRLRNNIMQHLAQIN</sequence>
<keyword evidence="6" id="KW-0378">Hydrolase</keyword>
<reference evidence="10" key="1">
    <citation type="submission" date="2025-08" db="UniProtKB">
        <authorList>
            <consortium name="RefSeq"/>
        </authorList>
    </citation>
    <scope>IDENTIFICATION</scope>
    <source>
        <tissue evidence="10">Whole sample</tissue>
    </source>
</reference>
<dbReference type="GO" id="GO:0016787">
    <property type="term" value="F:hydrolase activity"/>
    <property type="evidence" value="ECO:0007669"/>
    <property type="project" value="UniProtKB-KW"/>
</dbReference>
<dbReference type="KEGG" id="cvn:111124333"/>
<dbReference type="Pfam" id="PF13359">
    <property type="entry name" value="DDE_Tnp_4"/>
    <property type="match status" value="1"/>
</dbReference>
<feature type="domain" description="DDE Tnp4" evidence="8">
    <location>
        <begin position="33"/>
        <end position="184"/>
    </location>
</feature>
<evidence type="ECO:0000256" key="6">
    <source>
        <dbReference type="ARBA" id="ARBA00022801"/>
    </source>
</evidence>
<evidence type="ECO:0000259" key="8">
    <source>
        <dbReference type="Pfam" id="PF13359"/>
    </source>
</evidence>
<comment type="cofactor">
    <cofactor evidence="1">
        <name>a divalent metal cation</name>
        <dbReference type="ChEBI" id="CHEBI:60240"/>
    </cofactor>
</comment>
<dbReference type="PANTHER" id="PTHR22930:SF85">
    <property type="entry name" value="GH03217P-RELATED"/>
    <property type="match status" value="1"/>
</dbReference>
<evidence type="ECO:0000256" key="1">
    <source>
        <dbReference type="ARBA" id="ARBA00001968"/>
    </source>
</evidence>
<comment type="subcellular location">
    <subcellularLocation>
        <location evidence="2">Nucleus</location>
    </subcellularLocation>
</comment>
<protein>
    <submittedName>
        <fullName evidence="10">Nuclease HARBI1</fullName>
    </submittedName>
</protein>
<dbReference type="GO" id="GO:0005634">
    <property type="term" value="C:nucleus"/>
    <property type="evidence" value="ECO:0007669"/>
    <property type="project" value="UniProtKB-SubCell"/>
</dbReference>
<dbReference type="PANTHER" id="PTHR22930">
    <property type="match status" value="1"/>
</dbReference>
<evidence type="ECO:0000256" key="3">
    <source>
        <dbReference type="ARBA" id="ARBA00006958"/>
    </source>
</evidence>
<dbReference type="InterPro" id="IPR045249">
    <property type="entry name" value="HARBI1-like"/>
</dbReference>
<evidence type="ECO:0000313" key="9">
    <source>
        <dbReference type="Proteomes" id="UP000694844"/>
    </source>
</evidence>
<comment type="similarity">
    <text evidence="3">Belongs to the HARBI1 family.</text>
</comment>
<accession>A0A8B8D473</accession>
<evidence type="ECO:0000256" key="5">
    <source>
        <dbReference type="ARBA" id="ARBA00022723"/>
    </source>
</evidence>
<keyword evidence="5" id="KW-0479">Metal-binding</keyword>
<proteinExistence type="inferred from homology"/>
<dbReference type="RefSeq" id="XP_022322893.1">
    <property type="nucleotide sequence ID" value="XM_022467185.1"/>
</dbReference>
<evidence type="ECO:0000256" key="7">
    <source>
        <dbReference type="ARBA" id="ARBA00023242"/>
    </source>
</evidence>
<dbReference type="GeneID" id="111124333"/>
<dbReference type="AlphaFoldDB" id="A0A8B8D473"/>
<dbReference type="Proteomes" id="UP000694844">
    <property type="component" value="Chromosome 3"/>
</dbReference>
<keyword evidence="7" id="KW-0539">Nucleus</keyword>
<evidence type="ECO:0000256" key="4">
    <source>
        <dbReference type="ARBA" id="ARBA00022722"/>
    </source>
</evidence>
<evidence type="ECO:0000256" key="2">
    <source>
        <dbReference type="ARBA" id="ARBA00004123"/>
    </source>
</evidence>
<dbReference type="InterPro" id="IPR027806">
    <property type="entry name" value="HARBI1_dom"/>
</dbReference>
<name>A0A8B8D473_CRAVI</name>
<dbReference type="OrthoDB" id="6147640at2759"/>
<gene>
    <name evidence="10" type="primary">LOC111124333</name>
</gene>